<keyword evidence="3" id="KW-1185">Reference proteome</keyword>
<dbReference type="Proteomes" id="UP001164390">
    <property type="component" value="Chromosome"/>
</dbReference>
<feature type="transmembrane region" description="Helical" evidence="1">
    <location>
        <begin position="23"/>
        <end position="43"/>
    </location>
</feature>
<gene>
    <name evidence="2" type="ORF">L0C25_18565</name>
</gene>
<dbReference type="AlphaFoldDB" id="A0AA46TFT0"/>
<keyword evidence="1" id="KW-0812">Transmembrane</keyword>
<reference evidence="2" key="1">
    <citation type="submission" date="2022-01" db="EMBL/GenBank/DDBJ databases">
        <title>Nocardioidaceae gen. sp. A5X3R13.</title>
        <authorList>
            <person name="Lopez Marin M.A."/>
            <person name="Uhlik O."/>
        </authorList>
    </citation>
    <scope>NUCLEOTIDE SEQUENCE</scope>
    <source>
        <strain evidence="2">A5X3R13</strain>
    </source>
</reference>
<name>A0AA46TFT0_9ACTN</name>
<organism evidence="2 3">
    <name type="scientific">Solicola gregarius</name>
    <dbReference type="NCBI Taxonomy" id="2908642"/>
    <lineage>
        <taxon>Bacteria</taxon>
        <taxon>Bacillati</taxon>
        <taxon>Actinomycetota</taxon>
        <taxon>Actinomycetes</taxon>
        <taxon>Propionibacteriales</taxon>
        <taxon>Nocardioidaceae</taxon>
        <taxon>Solicola</taxon>
    </lineage>
</organism>
<evidence type="ECO:0000313" key="2">
    <source>
        <dbReference type="EMBL" id="UYM04516.1"/>
    </source>
</evidence>
<evidence type="ECO:0000256" key="1">
    <source>
        <dbReference type="SAM" id="Phobius"/>
    </source>
</evidence>
<dbReference type="RefSeq" id="WP_271633247.1">
    <property type="nucleotide sequence ID" value="NZ_CP094970.1"/>
</dbReference>
<sequence>MRTMTRSTAQLDPNTQFDVNDKLSYLLIGGGALTLVLAVVAAITV</sequence>
<keyword evidence="1" id="KW-1133">Transmembrane helix</keyword>
<keyword evidence="1" id="KW-0472">Membrane</keyword>
<evidence type="ECO:0000313" key="3">
    <source>
        <dbReference type="Proteomes" id="UP001164390"/>
    </source>
</evidence>
<accession>A0AA46TFT0</accession>
<protein>
    <submittedName>
        <fullName evidence="2">Uncharacterized protein</fullName>
    </submittedName>
</protein>
<dbReference type="EMBL" id="CP094970">
    <property type="protein sequence ID" value="UYM04516.1"/>
    <property type="molecule type" value="Genomic_DNA"/>
</dbReference>
<dbReference type="KEGG" id="sgrg:L0C25_18565"/>
<proteinExistence type="predicted"/>